<feature type="region of interest" description="Disordered" evidence="1">
    <location>
        <begin position="31"/>
        <end position="79"/>
    </location>
</feature>
<feature type="chain" id="PRO_5046967470" description="Lipoprotein" evidence="2">
    <location>
        <begin position="22"/>
        <end position="171"/>
    </location>
</feature>
<feature type="signal peptide" evidence="2">
    <location>
        <begin position="1"/>
        <end position="21"/>
    </location>
</feature>
<name>A0ABQ2MQV7_9ACTN</name>
<keyword evidence="4" id="KW-1185">Reference proteome</keyword>
<dbReference type="RefSeq" id="WP_189177172.1">
    <property type="nucleotide sequence ID" value="NZ_BMNG01000020.1"/>
</dbReference>
<dbReference type="Proteomes" id="UP000656881">
    <property type="component" value="Unassembled WGS sequence"/>
</dbReference>
<keyword evidence="2" id="KW-0732">Signal</keyword>
<organism evidence="3 4">
    <name type="scientific">Streptomyces lasiicapitis</name>
    <dbReference type="NCBI Taxonomy" id="1923961"/>
    <lineage>
        <taxon>Bacteria</taxon>
        <taxon>Bacillati</taxon>
        <taxon>Actinomycetota</taxon>
        <taxon>Actinomycetes</taxon>
        <taxon>Kitasatosporales</taxon>
        <taxon>Streptomycetaceae</taxon>
        <taxon>Streptomyces</taxon>
    </lineage>
</organism>
<evidence type="ECO:0008006" key="5">
    <source>
        <dbReference type="Google" id="ProtNLM"/>
    </source>
</evidence>
<protein>
    <recommendedName>
        <fullName evidence="5">Lipoprotein</fullName>
    </recommendedName>
</protein>
<reference evidence="4" key="1">
    <citation type="journal article" date="2019" name="Int. J. Syst. Evol. Microbiol.">
        <title>The Global Catalogue of Microorganisms (GCM) 10K type strain sequencing project: providing services to taxonomists for standard genome sequencing and annotation.</title>
        <authorList>
            <consortium name="The Broad Institute Genomics Platform"/>
            <consortium name="The Broad Institute Genome Sequencing Center for Infectious Disease"/>
            <person name="Wu L."/>
            <person name="Ma J."/>
        </authorList>
    </citation>
    <scope>NUCLEOTIDE SEQUENCE [LARGE SCALE GENOMIC DNA]</scope>
    <source>
        <strain evidence="4">CGMCC 4.7349</strain>
    </source>
</reference>
<dbReference type="EMBL" id="BMNG01000020">
    <property type="protein sequence ID" value="GGO57081.1"/>
    <property type="molecule type" value="Genomic_DNA"/>
</dbReference>
<evidence type="ECO:0000256" key="1">
    <source>
        <dbReference type="SAM" id="MobiDB-lite"/>
    </source>
</evidence>
<comment type="caution">
    <text evidence="3">The sequence shown here is derived from an EMBL/GenBank/DDBJ whole genome shotgun (WGS) entry which is preliminary data.</text>
</comment>
<proteinExistence type="predicted"/>
<sequence length="171" mass="17086">MRTRVRSVRGITIGAAVASLAAALVLTGCSSDGDDGGDEGKDKGASDSASKTPGSGSDGSEDAGSGDGGGDLEGSWVTTTGGKPVALVITGKRATLVGEHVCNGTADGAGDARTIKLKCADGDMDRTDGRIESVDAKTLKIAWQGFGKDEFLKTKDGKLPEGLPTAGMPQS</sequence>
<evidence type="ECO:0000313" key="3">
    <source>
        <dbReference type="EMBL" id="GGO57081.1"/>
    </source>
</evidence>
<dbReference type="PROSITE" id="PS51257">
    <property type="entry name" value="PROKAR_LIPOPROTEIN"/>
    <property type="match status" value="1"/>
</dbReference>
<gene>
    <name evidence="3" type="ORF">GCM10012286_73080</name>
</gene>
<evidence type="ECO:0000256" key="2">
    <source>
        <dbReference type="SAM" id="SignalP"/>
    </source>
</evidence>
<accession>A0ABQ2MQV7</accession>
<evidence type="ECO:0000313" key="4">
    <source>
        <dbReference type="Proteomes" id="UP000656881"/>
    </source>
</evidence>